<evidence type="ECO:0000256" key="1">
    <source>
        <dbReference type="SAM" id="MobiDB-lite"/>
    </source>
</evidence>
<evidence type="ECO:0000313" key="3">
    <source>
        <dbReference type="Proteomes" id="UP001172673"/>
    </source>
</evidence>
<dbReference type="Proteomes" id="UP001172673">
    <property type="component" value="Unassembled WGS sequence"/>
</dbReference>
<name>A0AA38XLF5_9EURO</name>
<protein>
    <submittedName>
        <fullName evidence="2">Uncharacterized protein</fullName>
    </submittedName>
</protein>
<accession>A0AA38XLF5</accession>
<proteinExistence type="predicted"/>
<gene>
    <name evidence="2" type="ORF">H2200_001319</name>
</gene>
<keyword evidence="3" id="KW-1185">Reference proteome</keyword>
<dbReference type="AlphaFoldDB" id="A0AA38XLF5"/>
<dbReference type="EMBL" id="JAPDRK010000002">
    <property type="protein sequence ID" value="KAJ9615245.1"/>
    <property type="molecule type" value="Genomic_DNA"/>
</dbReference>
<feature type="region of interest" description="Disordered" evidence="1">
    <location>
        <begin position="1"/>
        <end position="124"/>
    </location>
</feature>
<comment type="caution">
    <text evidence="2">The sequence shown here is derived from an EMBL/GenBank/DDBJ whole genome shotgun (WGS) entry which is preliminary data.</text>
</comment>
<reference evidence="2" key="1">
    <citation type="submission" date="2022-10" db="EMBL/GenBank/DDBJ databases">
        <title>Culturing micro-colonial fungi from biological soil crusts in the Mojave desert and describing Neophaeococcomyces mojavensis, and introducing the new genera and species Taxawa tesnikishii.</title>
        <authorList>
            <person name="Kurbessoian T."/>
            <person name="Stajich J.E."/>
        </authorList>
    </citation>
    <scope>NUCLEOTIDE SEQUENCE</scope>
    <source>
        <strain evidence="2">TK_41</strain>
    </source>
</reference>
<sequence length="124" mass="13804">MCFGSTTDDDPTQPIRTTTAWGLRGQKEMDPTKQPIHISESNEAHMSESQGEPDRRRKSSYRNKAAFVDFTDGEHKVVRKQSNPEPPATQPDPRKNAQKQWRGRSTNPATFGLGFGSDFAATPA</sequence>
<organism evidence="2 3">
    <name type="scientific">Cladophialophora chaetospira</name>
    <dbReference type="NCBI Taxonomy" id="386627"/>
    <lineage>
        <taxon>Eukaryota</taxon>
        <taxon>Fungi</taxon>
        <taxon>Dikarya</taxon>
        <taxon>Ascomycota</taxon>
        <taxon>Pezizomycotina</taxon>
        <taxon>Eurotiomycetes</taxon>
        <taxon>Chaetothyriomycetidae</taxon>
        <taxon>Chaetothyriales</taxon>
        <taxon>Herpotrichiellaceae</taxon>
        <taxon>Cladophialophora</taxon>
    </lineage>
</organism>
<evidence type="ECO:0000313" key="2">
    <source>
        <dbReference type="EMBL" id="KAJ9615245.1"/>
    </source>
</evidence>